<dbReference type="AlphaFoldDB" id="A0A4Y6V7H4"/>
<name>A0A4Y6V7H4_9PROT</name>
<evidence type="ECO:0000313" key="2">
    <source>
        <dbReference type="Proteomes" id="UP000317214"/>
    </source>
</evidence>
<sequence>MDLQVRDKNNNSDWTSIFQGRVDYIKRSHKTRCIAFECRDGLAKLIDTRFQAEWMNYNGSDIFKKIAEKTGLEIEYNAPVLVNDRMFGQFWQVEHKRNMFIAQSRFQTAADVVFNIAREMSCDVYAEGSKIFCSPVYSNPQPTSQVYDLDSIGFEGFFSTDVGLSQGIVVHYASWDSRQRISTHVFYDGSDFLNKAPDGQNLIYSFKVAGKKLEDLKNLARTKFNRLNSHIFSSEISLPGILDLKPRNFFSISINNSKVYLSVERVISEFSLSQGFIQKITVKKRYGYE</sequence>
<reference evidence="1 2" key="1">
    <citation type="submission" date="2018-09" db="EMBL/GenBank/DDBJ databases">
        <title>The complete genome sequence of Neokomagataea tanensis NBRC 106556(T).</title>
        <authorList>
            <person name="Chua K.-O."/>
            <person name="See-Too W.-S."/>
            <person name="Hong K.-W."/>
            <person name="Yin W.-F."/>
            <person name="Chan K.-G."/>
        </authorList>
    </citation>
    <scope>NUCLEOTIDE SEQUENCE [LARGE SCALE GENOMIC DNA]</scope>
    <source>
        <strain evidence="2">AH13 \ NBRC 106556</strain>
    </source>
</reference>
<protein>
    <submittedName>
        <fullName evidence="1">Uncharacterized protein</fullName>
    </submittedName>
</protein>
<gene>
    <name evidence="1" type="ORF">D5366_03435</name>
</gene>
<dbReference type="SUPFAM" id="SSF69279">
    <property type="entry name" value="Phage tail proteins"/>
    <property type="match status" value="1"/>
</dbReference>
<evidence type="ECO:0000313" key="1">
    <source>
        <dbReference type="EMBL" id="QDH24447.1"/>
    </source>
</evidence>
<accession>A0A4Y6V7H4</accession>
<proteinExistence type="predicted"/>
<dbReference type="KEGG" id="ntn:D5366_03435"/>
<keyword evidence="2" id="KW-1185">Reference proteome</keyword>
<dbReference type="Proteomes" id="UP000317214">
    <property type="component" value="Chromosome"/>
</dbReference>
<dbReference type="EMBL" id="CP032485">
    <property type="protein sequence ID" value="QDH24447.1"/>
    <property type="molecule type" value="Genomic_DNA"/>
</dbReference>
<organism evidence="1 2">
    <name type="scientific">Neokomagataea tanensis</name>
    <dbReference type="NCBI Taxonomy" id="661191"/>
    <lineage>
        <taxon>Bacteria</taxon>
        <taxon>Pseudomonadati</taxon>
        <taxon>Pseudomonadota</taxon>
        <taxon>Alphaproteobacteria</taxon>
        <taxon>Acetobacterales</taxon>
        <taxon>Acetobacteraceae</taxon>
        <taxon>Neokomagataea</taxon>
    </lineage>
</organism>